<proteinExistence type="predicted"/>
<evidence type="ECO:0000313" key="1">
    <source>
        <dbReference type="EMBL" id="CAH1210811.1"/>
    </source>
</evidence>
<gene>
    <name evidence="1" type="ORF">PAECIP111891_03595</name>
</gene>
<keyword evidence="2" id="KW-1185">Reference proteome</keyword>
<dbReference type="EMBL" id="CAKMMW010000010">
    <property type="protein sequence ID" value="CAH1210811.1"/>
    <property type="molecule type" value="Genomic_DNA"/>
</dbReference>
<protein>
    <recommendedName>
        <fullName evidence="3">Transposase</fullName>
    </recommendedName>
</protein>
<reference evidence="1" key="1">
    <citation type="submission" date="2022-01" db="EMBL/GenBank/DDBJ databases">
        <authorList>
            <person name="Criscuolo A."/>
        </authorList>
    </citation>
    <scope>NUCLEOTIDE SEQUENCE</scope>
    <source>
        <strain evidence="1">CIP111891</strain>
    </source>
</reference>
<comment type="caution">
    <text evidence="1">The sequence shown here is derived from an EMBL/GenBank/DDBJ whole genome shotgun (WGS) entry which is preliminary data.</text>
</comment>
<organism evidence="1 2">
    <name type="scientific">Paenibacillus allorhizoplanae</name>
    <dbReference type="NCBI Taxonomy" id="2905648"/>
    <lineage>
        <taxon>Bacteria</taxon>
        <taxon>Bacillati</taxon>
        <taxon>Bacillota</taxon>
        <taxon>Bacilli</taxon>
        <taxon>Bacillales</taxon>
        <taxon>Paenibacillaceae</taxon>
        <taxon>Paenibacillus</taxon>
    </lineage>
</organism>
<name>A0ABM9CDF0_9BACL</name>
<dbReference type="Proteomes" id="UP000838821">
    <property type="component" value="Unassembled WGS sequence"/>
</dbReference>
<evidence type="ECO:0000313" key="2">
    <source>
        <dbReference type="Proteomes" id="UP000838821"/>
    </source>
</evidence>
<accession>A0ABM9CDF0</accession>
<evidence type="ECO:0008006" key="3">
    <source>
        <dbReference type="Google" id="ProtNLM"/>
    </source>
</evidence>
<sequence length="50" mass="5642">MGQTAKLSCKIANKIIAPATHKNTRNPSQDWMGFLCFSDFTLGTRWLDLL</sequence>